<dbReference type="Gene3D" id="1.25.40.20">
    <property type="entry name" value="Ankyrin repeat-containing domain"/>
    <property type="match status" value="2"/>
</dbReference>
<accession>A0A8C7E3P3</accession>
<evidence type="ECO:0000313" key="5">
    <source>
        <dbReference type="Proteomes" id="UP000694559"/>
    </source>
</evidence>
<dbReference type="PANTHER" id="PTHR24123:SF33">
    <property type="entry name" value="PROTEIN HOS4"/>
    <property type="match status" value="1"/>
</dbReference>
<evidence type="ECO:0000256" key="2">
    <source>
        <dbReference type="ARBA" id="ARBA00023043"/>
    </source>
</evidence>
<keyword evidence="2 3" id="KW-0040">ANK repeat</keyword>
<reference evidence="4" key="2">
    <citation type="submission" date="2025-09" db="UniProtKB">
        <authorList>
            <consortium name="Ensembl"/>
        </authorList>
    </citation>
    <scope>IDENTIFICATION</scope>
</reference>
<dbReference type="OMA" id="SECGAYF"/>
<dbReference type="PRINTS" id="PR01415">
    <property type="entry name" value="ANKYRIN"/>
</dbReference>
<feature type="repeat" description="ANK" evidence="3">
    <location>
        <begin position="87"/>
        <end position="119"/>
    </location>
</feature>
<dbReference type="SUPFAM" id="SSF48403">
    <property type="entry name" value="Ankyrin repeat"/>
    <property type="match status" value="1"/>
</dbReference>
<reference evidence="4" key="1">
    <citation type="submission" date="2025-08" db="UniProtKB">
        <authorList>
            <consortium name="Ensembl"/>
        </authorList>
    </citation>
    <scope>IDENTIFICATION</scope>
</reference>
<feature type="repeat" description="ANK" evidence="3">
    <location>
        <begin position="49"/>
        <end position="86"/>
    </location>
</feature>
<dbReference type="InterPro" id="IPR036770">
    <property type="entry name" value="Ankyrin_rpt-contain_sf"/>
</dbReference>
<dbReference type="Pfam" id="PF12796">
    <property type="entry name" value="Ank_2"/>
    <property type="match status" value="1"/>
</dbReference>
<dbReference type="Pfam" id="PF00023">
    <property type="entry name" value="Ank"/>
    <property type="match status" value="1"/>
</dbReference>
<dbReference type="Proteomes" id="UP000694559">
    <property type="component" value="Unplaced"/>
</dbReference>
<dbReference type="Ensembl" id="ENSNNAT00000022525.1">
    <property type="protein sequence ID" value="ENSNNAP00000021484.1"/>
    <property type="gene ID" value="ENSNNAG00000014218.1"/>
</dbReference>
<feature type="repeat" description="ANK" evidence="3">
    <location>
        <begin position="16"/>
        <end position="48"/>
    </location>
</feature>
<evidence type="ECO:0000313" key="4">
    <source>
        <dbReference type="Ensembl" id="ENSNNAP00000021484.1"/>
    </source>
</evidence>
<keyword evidence="5" id="KW-1185">Reference proteome</keyword>
<organism evidence="4 5">
    <name type="scientific">Naja naja</name>
    <name type="common">Indian cobra</name>
    <dbReference type="NCBI Taxonomy" id="35670"/>
    <lineage>
        <taxon>Eukaryota</taxon>
        <taxon>Metazoa</taxon>
        <taxon>Chordata</taxon>
        <taxon>Craniata</taxon>
        <taxon>Vertebrata</taxon>
        <taxon>Euteleostomi</taxon>
        <taxon>Lepidosauria</taxon>
        <taxon>Squamata</taxon>
        <taxon>Bifurcata</taxon>
        <taxon>Unidentata</taxon>
        <taxon>Episquamata</taxon>
        <taxon>Toxicofera</taxon>
        <taxon>Serpentes</taxon>
        <taxon>Colubroidea</taxon>
        <taxon>Elapidae</taxon>
        <taxon>Elapinae</taxon>
        <taxon>Naja</taxon>
    </lineage>
</organism>
<dbReference type="PANTHER" id="PTHR24123">
    <property type="entry name" value="ANKYRIN REPEAT-CONTAINING"/>
    <property type="match status" value="1"/>
</dbReference>
<sequence>AGAAGAGRRSPGGARAGRTPLIAAAYMGHGGIVALLLSHGAHVDHADTDGRTALSVAAMCIPVSQGCAKVVELLLDHGASPGQADRDNVTPLLVAACEGHVDVVELLLEAGAEVDQDGHIPLMLAAREGHTDAVRGGRNATGVSEASPAPWPCAGHFPLGS</sequence>
<dbReference type="InterPro" id="IPR002110">
    <property type="entry name" value="Ankyrin_rpt"/>
</dbReference>
<proteinExistence type="predicted"/>
<protein>
    <submittedName>
        <fullName evidence="4">Uncharacterized protein</fullName>
    </submittedName>
</protein>
<dbReference type="GeneTree" id="ENSGT00940000155116"/>
<evidence type="ECO:0000256" key="3">
    <source>
        <dbReference type="PROSITE-ProRule" id="PRU00023"/>
    </source>
</evidence>
<dbReference type="AlphaFoldDB" id="A0A8C7E3P3"/>
<dbReference type="OrthoDB" id="9995210at2759"/>
<dbReference type="SMART" id="SM00248">
    <property type="entry name" value="ANK"/>
    <property type="match status" value="4"/>
</dbReference>
<evidence type="ECO:0000256" key="1">
    <source>
        <dbReference type="ARBA" id="ARBA00022737"/>
    </source>
</evidence>
<name>A0A8C7E3P3_NAJNA</name>
<dbReference type="InterPro" id="IPR051165">
    <property type="entry name" value="Multifunctional_ANK_Repeat"/>
</dbReference>
<dbReference type="PROSITE" id="PS50297">
    <property type="entry name" value="ANK_REP_REGION"/>
    <property type="match status" value="2"/>
</dbReference>
<keyword evidence="1" id="KW-0677">Repeat</keyword>
<dbReference type="PROSITE" id="PS50088">
    <property type="entry name" value="ANK_REPEAT"/>
    <property type="match status" value="3"/>
</dbReference>